<name>A0A2N0VHU8_9BACT</name>
<dbReference type="Pfam" id="PF18763">
    <property type="entry name" value="ddrB-ParB"/>
    <property type="match status" value="1"/>
</dbReference>
<evidence type="ECO:0000313" key="5">
    <source>
        <dbReference type="Proteomes" id="UP000233398"/>
    </source>
</evidence>
<dbReference type="Gene3D" id="3.40.50.300">
    <property type="entry name" value="P-loop containing nucleotide triphosphate hydrolases"/>
    <property type="match status" value="1"/>
</dbReference>
<dbReference type="GO" id="GO:0003697">
    <property type="term" value="F:single-stranded DNA binding"/>
    <property type="evidence" value="ECO:0007669"/>
    <property type="project" value="InterPro"/>
</dbReference>
<evidence type="ECO:0000259" key="3">
    <source>
        <dbReference type="Pfam" id="PF18818"/>
    </source>
</evidence>
<comment type="caution">
    <text evidence="4">The sequence shown here is derived from an EMBL/GenBank/DDBJ whole genome shotgun (WGS) entry which is preliminary data.</text>
</comment>
<dbReference type="OrthoDB" id="9792687at2"/>
<evidence type="ECO:0000313" key="4">
    <source>
        <dbReference type="EMBL" id="PKD43757.1"/>
    </source>
</evidence>
<dbReference type="InterPro" id="IPR018247">
    <property type="entry name" value="EF_Hand_1_Ca_BS"/>
</dbReference>
<feature type="domain" description="Polyvalent protein metallopeptidase" evidence="3">
    <location>
        <begin position="460"/>
        <end position="577"/>
    </location>
</feature>
<keyword evidence="5" id="KW-1185">Reference proteome</keyword>
<evidence type="ECO:0000259" key="1">
    <source>
        <dbReference type="Pfam" id="PF08401"/>
    </source>
</evidence>
<gene>
    <name evidence="4" type="ORF">CWD77_09365</name>
</gene>
<dbReference type="InterPro" id="IPR013610">
    <property type="entry name" value="ArdC_N"/>
</dbReference>
<dbReference type="InterPro" id="IPR041459">
    <property type="entry name" value="MPTase-PolyVal"/>
</dbReference>
<dbReference type="Proteomes" id="UP000233398">
    <property type="component" value="Unassembled WGS sequence"/>
</dbReference>
<sequence>MISSKELAKKEFTGITLPEPYATVLGKLPENFSMAIWGPAGSGKSTVAVDLAWVLANTLGKGIYCSSEEGAGPSMQNKIKRLKAEHPDLYVTDFDGMEDLKSAIKYSGAKFCIFDSASMSHIKVSDMEAFHDFCKQNGVAFLYILHATKTGDFKGNSYLIHMPDTVLQVQDGVAQTTKNRFADTPKEFDVTFEAEERSNPTDNHLPVRNNPGVNKEDLHGLELIENPADVEDPIRENKAVSPDEIYQMITDRVIATIENAGELPWHKPWKGSGLGSGMVATNFVSKKPYRGINFFMLNTEWDGEKLVMRKFDNPYFLTFKQVQRLGGKVKKGSKGNEVVYFVQLFSYEQSDPKLEYGTYSLDKFKKWLTDNADSILGNNRTVWRDDIPYATPNPNTLEELLSQAENWYVPILKYYNVFHASDIDEIDWGELPKNENIERPEFQKIQIAEAIWEHFPNAPEVRHQEQSAFYQPVTDHINMPVPESFNSEQEYYSTLFHEGVHSTGHSSRLNREFGSRFGDEKYNFEELIAELGATFLCSESGILFHTIDNSTAYLQGFRARLLKQLEEDNRFFFRASSRAQEAADYILDRDEERVPAYLKNLSLTDQPEKPTTEIESEPADKVETTANTLQKLKPFFSNSQYNTVRDYLKGEEGSAYEDIVQKLNQTIQSMPELYEQDGKGDQAVAYLHYFKGGADWYITEKGTPGNEAERVFGLADLYNDGGELGYMDLRELVNADVDLDMHWTPKTLGEIRGIEEPTGSTIPPEAGEKYMLKGKRIKVDEVVDVAGAKWVKYAEHVGSRKDGNTIVHNYEERMMLLKDWDKTANNGQIQKEFSEEPAPDKTKSTFGKIGKKVPVDFKADGSEKHNGHYQLIEAADLTASHNKDCSANSKHRISRGQPRDRSLDNLCAQPKFIAKNLNPDSITRGNLAFHGAPVTTADGMVIQGNGRSIALKIAYDEIEKSGSRYKQFLADNADEFGFSESDVTAMSKPVLVRMLDVDDEEAIRLGNIVDTSQAKMNRIDQAKAMIRGLKASQLQAIGRIIGSSEGETIGTIIDDIGIQIFDQVKDLDRTGLIEKNELTSDGKEFLRSVLTGIIFDSDEHKTALRDFLDNPRTIQAGIERSFGSIIPLINQDGDIRIPLREAVSITAEITRNDAFDSVEDVMSSQDMFDGAKTHSQQGQDLARFLIAAKTQKAIRDGFRVYVDHIKGREDLFNPIEATSQPEAFKAAFVDRKNPPEHIIKLYTPEEFGKGDIIRDYYEDEKYIITSKRKDKVYTKHVDSGKREIFRKTAKRFLPNREETPTMDLFADLRVNGPLSYMGITEKITIEQGRTTKELSGKFPTFLSKDKLFIIPEYRVQQVKNKVTSRRAVEDFEEFHNYNASEIDYKIDLPVEEKSVPVGTAKAIWYASDKVIQEGDHKGKVNHYVHEFDEGKRPAIVKGDVLIIGNIDWDARGLLN</sequence>
<evidence type="ECO:0000259" key="2">
    <source>
        <dbReference type="Pfam" id="PF18763"/>
    </source>
</evidence>
<dbReference type="SUPFAM" id="SSF52540">
    <property type="entry name" value="P-loop containing nucleoside triphosphate hydrolases"/>
    <property type="match status" value="1"/>
</dbReference>
<dbReference type="PROSITE" id="PS00018">
    <property type="entry name" value="EF_HAND_1"/>
    <property type="match status" value="1"/>
</dbReference>
<organism evidence="4 5">
    <name type="scientific">Rhodohalobacter barkolensis</name>
    <dbReference type="NCBI Taxonomy" id="2053187"/>
    <lineage>
        <taxon>Bacteria</taxon>
        <taxon>Pseudomonadati</taxon>
        <taxon>Balneolota</taxon>
        <taxon>Balneolia</taxon>
        <taxon>Balneolales</taxon>
        <taxon>Balneolaceae</taxon>
        <taxon>Rhodohalobacter</taxon>
    </lineage>
</organism>
<dbReference type="InterPro" id="IPR027417">
    <property type="entry name" value="P-loop_NTPase"/>
</dbReference>
<proteinExistence type="predicted"/>
<accession>A0A2N0VHU8</accession>
<dbReference type="Pfam" id="PF18818">
    <property type="entry name" value="MPTase-PolyVal"/>
    <property type="match status" value="1"/>
</dbReference>
<dbReference type="RefSeq" id="WP_101073297.1">
    <property type="nucleotide sequence ID" value="NZ_PISP01000002.1"/>
</dbReference>
<evidence type="ECO:0008006" key="6">
    <source>
        <dbReference type="Google" id="ProtNLM"/>
    </source>
</evidence>
<feature type="domain" description="DdrB-like" evidence="2">
    <location>
        <begin position="863"/>
        <end position="994"/>
    </location>
</feature>
<dbReference type="InterPro" id="IPR041398">
    <property type="entry name" value="DdrB_dom"/>
</dbReference>
<dbReference type="Pfam" id="PF08401">
    <property type="entry name" value="ArdcN"/>
    <property type="match status" value="1"/>
</dbReference>
<dbReference type="EMBL" id="PISP01000002">
    <property type="protein sequence ID" value="PKD43757.1"/>
    <property type="molecule type" value="Genomic_DNA"/>
</dbReference>
<reference evidence="4 5" key="1">
    <citation type="submission" date="2017-11" db="EMBL/GenBank/DDBJ databases">
        <title>Rhodohalobacter 15182 sp. nov., isolated from a salt lake.</title>
        <authorList>
            <person name="Han S."/>
        </authorList>
    </citation>
    <scope>NUCLEOTIDE SEQUENCE [LARGE SCALE GENOMIC DNA]</scope>
    <source>
        <strain evidence="4 5">15182</strain>
    </source>
</reference>
<feature type="domain" description="N-terminal" evidence="1">
    <location>
        <begin position="244"/>
        <end position="351"/>
    </location>
</feature>
<protein>
    <recommendedName>
        <fullName evidence="6">DUF1738 domain-containing protein</fullName>
    </recommendedName>
</protein>